<dbReference type="SUPFAM" id="SSF55874">
    <property type="entry name" value="ATPase domain of HSP90 chaperone/DNA topoisomerase II/histidine kinase"/>
    <property type="match status" value="1"/>
</dbReference>
<name>A0AAV5NY01_9VIBR</name>
<dbReference type="Gene3D" id="3.30.565.10">
    <property type="entry name" value="Histidine kinase-like ATPase, C-terminal domain"/>
    <property type="match status" value="1"/>
</dbReference>
<reference evidence="3" key="1">
    <citation type="journal article" date="2019" name="Int. J. Syst. Evol. Microbiol.">
        <title>The Global Catalogue of Microorganisms (GCM) 10K type strain sequencing project: providing services to taxonomists for standard genome sequencing and annotation.</title>
        <authorList>
            <consortium name="The Broad Institute Genomics Platform"/>
            <consortium name="The Broad Institute Genome Sequencing Center for Infectious Disease"/>
            <person name="Wu L."/>
            <person name="Ma J."/>
        </authorList>
    </citation>
    <scope>NUCLEOTIDE SEQUENCE [LARGE SCALE GENOMIC DNA]</scope>
    <source>
        <strain evidence="3">NBRC 15640</strain>
    </source>
</reference>
<dbReference type="InterPro" id="IPR003594">
    <property type="entry name" value="HATPase_dom"/>
</dbReference>
<dbReference type="CDD" id="cd16934">
    <property type="entry name" value="HATPase_RsbT-like"/>
    <property type="match status" value="1"/>
</dbReference>
<gene>
    <name evidence="2" type="primary">rsbT</name>
    <name evidence="2" type="ORF">GCM10007932_49380</name>
</gene>
<keyword evidence="2" id="KW-0418">Kinase</keyword>
<evidence type="ECO:0000313" key="2">
    <source>
        <dbReference type="EMBL" id="GLQ75576.1"/>
    </source>
</evidence>
<evidence type="ECO:0000259" key="1">
    <source>
        <dbReference type="Pfam" id="PF13581"/>
    </source>
</evidence>
<dbReference type="AlphaFoldDB" id="A0AAV5NY01"/>
<feature type="domain" description="Histidine kinase/HSP90-like ATPase" evidence="1">
    <location>
        <begin position="33"/>
        <end position="138"/>
    </location>
</feature>
<comment type="caution">
    <text evidence="2">The sequence shown here is derived from an EMBL/GenBank/DDBJ whole genome shotgun (WGS) entry which is preliminary data.</text>
</comment>
<dbReference type="EMBL" id="BSNX01000074">
    <property type="protein sequence ID" value="GLQ75576.1"/>
    <property type="molecule type" value="Genomic_DNA"/>
</dbReference>
<dbReference type="Proteomes" id="UP001156690">
    <property type="component" value="Unassembled WGS sequence"/>
</dbReference>
<sequence length="141" mass="15498">MQSLTRPNNTLGEEMYSVSSESEVMTVVMASFVLAKEIGFNAVEVNEVSTSVSELAMNIVKYAQKGNIYLHRIMTSTKTGIEIRAEDQGKGIEDIERALRDSESTSGTLGLGLPGVKRMMDEFYIESSPAGTQVVARKWLI</sequence>
<dbReference type="Pfam" id="PF13581">
    <property type="entry name" value="HATPase_c_2"/>
    <property type="match status" value="1"/>
</dbReference>
<keyword evidence="3" id="KW-1185">Reference proteome</keyword>
<organism evidence="2 3">
    <name type="scientific">Vibrio penaeicida</name>
    <dbReference type="NCBI Taxonomy" id="104609"/>
    <lineage>
        <taxon>Bacteria</taxon>
        <taxon>Pseudomonadati</taxon>
        <taxon>Pseudomonadota</taxon>
        <taxon>Gammaproteobacteria</taxon>
        <taxon>Vibrionales</taxon>
        <taxon>Vibrionaceae</taxon>
        <taxon>Vibrio</taxon>
    </lineage>
</organism>
<evidence type="ECO:0000313" key="3">
    <source>
        <dbReference type="Proteomes" id="UP001156690"/>
    </source>
</evidence>
<keyword evidence="2" id="KW-0808">Transferase</keyword>
<protein>
    <submittedName>
        <fullName evidence="2">Serine/threonine-protein kinase RsbT</fullName>
    </submittedName>
</protein>
<accession>A0AAV5NY01</accession>
<dbReference type="RefSeq" id="WP_126606323.1">
    <property type="nucleotide sequence ID" value="NZ_AP025144.1"/>
</dbReference>
<dbReference type="GO" id="GO:0016301">
    <property type="term" value="F:kinase activity"/>
    <property type="evidence" value="ECO:0007669"/>
    <property type="project" value="UniProtKB-KW"/>
</dbReference>
<proteinExistence type="predicted"/>
<dbReference type="InterPro" id="IPR036890">
    <property type="entry name" value="HATPase_C_sf"/>
</dbReference>